<comment type="caution">
    <text evidence="1">The sequence shown here is derived from an EMBL/GenBank/DDBJ whole genome shotgun (WGS) entry which is preliminary data.</text>
</comment>
<accession>X1HF95</accession>
<name>X1HF95_9ZZZZ</name>
<sequence>KHELSGKKLICFATSASSTAWQDTCKNIKRRFPNLEHLGNFGCSNRNSTNTLREFNKLNIKKE</sequence>
<dbReference type="EMBL" id="BARU01015501">
    <property type="protein sequence ID" value="GAH52479.1"/>
    <property type="molecule type" value="Genomic_DNA"/>
</dbReference>
<organism evidence="1">
    <name type="scientific">marine sediment metagenome</name>
    <dbReference type="NCBI Taxonomy" id="412755"/>
    <lineage>
        <taxon>unclassified sequences</taxon>
        <taxon>metagenomes</taxon>
        <taxon>ecological metagenomes</taxon>
    </lineage>
</organism>
<dbReference type="AlphaFoldDB" id="X1HF95"/>
<gene>
    <name evidence="1" type="ORF">S03H2_26601</name>
</gene>
<protein>
    <submittedName>
        <fullName evidence="1">Uncharacterized protein</fullName>
    </submittedName>
</protein>
<feature type="non-terminal residue" evidence="1">
    <location>
        <position position="1"/>
    </location>
</feature>
<proteinExistence type="predicted"/>
<evidence type="ECO:0000313" key="1">
    <source>
        <dbReference type="EMBL" id="GAH52479.1"/>
    </source>
</evidence>
<reference evidence="1" key="1">
    <citation type="journal article" date="2014" name="Front. Microbiol.">
        <title>High frequency of phylogenetically diverse reductive dehalogenase-homologous genes in deep subseafloor sedimentary metagenomes.</title>
        <authorList>
            <person name="Kawai M."/>
            <person name="Futagami T."/>
            <person name="Toyoda A."/>
            <person name="Takaki Y."/>
            <person name="Nishi S."/>
            <person name="Hori S."/>
            <person name="Arai W."/>
            <person name="Tsubouchi T."/>
            <person name="Morono Y."/>
            <person name="Uchiyama I."/>
            <person name="Ito T."/>
            <person name="Fujiyama A."/>
            <person name="Inagaki F."/>
            <person name="Takami H."/>
        </authorList>
    </citation>
    <scope>NUCLEOTIDE SEQUENCE</scope>
    <source>
        <strain evidence="1">Expedition CK06-06</strain>
    </source>
</reference>